<reference evidence="2" key="1">
    <citation type="submission" date="2014-11" db="EMBL/GenBank/DDBJ databases">
        <authorList>
            <person name="Amaro Gonzalez C."/>
        </authorList>
    </citation>
    <scope>NUCLEOTIDE SEQUENCE</scope>
</reference>
<proteinExistence type="predicted"/>
<name>A0A0E9U1J0_ANGAN</name>
<protein>
    <submittedName>
        <fullName evidence="2">Uncharacterized protein</fullName>
    </submittedName>
</protein>
<evidence type="ECO:0000313" key="2">
    <source>
        <dbReference type="EMBL" id="JAH59612.1"/>
    </source>
</evidence>
<dbReference type="AlphaFoldDB" id="A0A0E9U1J0"/>
<dbReference type="EMBL" id="GBXM01048965">
    <property type="protein sequence ID" value="JAH59612.1"/>
    <property type="molecule type" value="Transcribed_RNA"/>
</dbReference>
<sequence>MSVKQLPSPPVIRSSEPPKLQHRGPRESYILISQLTGCCSLTQTD</sequence>
<feature type="region of interest" description="Disordered" evidence="1">
    <location>
        <begin position="1"/>
        <end position="26"/>
    </location>
</feature>
<accession>A0A0E9U1J0</accession>
<organism evidence="2">
    <name type="scientific">Anguilla anguilla</name>
    <name type="common">European freshwater eel</name>
    <name type="synonym">Muraena anguilla</name>
    <dbReference type="NCBI Taxonomy" id="7936"/>
    <lineage>
        <taxon>Eukaryota</taxon>
        <taxon>Metazoa</taxon>
        <taxon>Chordata</taxon>
        <taxon>Craniata</taxon>
        <taxon>Vertebrata</taxon>
        <taxon>Euteleostomi</taxon>
        <taxon>Actinopterygii</taxon>
        <taxon>Neopterygii</taxon>
        <taxon>Teleostei</taxon>
        <taxon>Anguilliformes</taxon>
        <taxon>Anguillidae</taxon>
        <taxon>Anguilla</taxon>
    </lineage>
</organism>
<evidence type="ECO:0000256" key="1">
    <source>
        <dbReference type="SAM" id="MobiDB-lite"/>
    </source>
</evidence>
<reference evidence="2" key="2">
    <citation type="journal article" date="2015" name="Fish Shellfish Immunol.">
        <title>Early steps in the European eel (Anguilla anguilla)-Vibrio vulnificus interaction in the gills: Role of the RtxA13 toxin.</title>
        <authorList>
            <person name="Callol A."/>
            <person name="Pajuelo D."/>
            <person name="Ebbesson L."/>
            <person name="Teles M."/>
            <person name="MacKenzie S."/>
            <person name="Amaro C."/>
        </authorList>
    </citation>
    <scope>NUCLEOTIDE SEQUENCE</scope>
</reference>